<protein>
    <submittedName>
        <fullName evidence="1">Uncharacterized protein</fullName>
    </submittedName>
</protein>
<dbReference type="InterPro" id="IPR058007">
    <property type="entry name" value="Gp5.9"/>
</dbReference>
<proteinExistence type="predicted"/>
<reference evidence="1" key="1">
    <citation type="journal article" date="2021" name="Proc. Natl. Acad. Sci. U.S.A.">
        <title>A Catalog of Tens of Thousands of Viruses from Human Metagenomes Reveals Hidden Associations with Chronic Diseases.</title>
        <authorList>
            <person name="Tisza M.J."/>
            <person name="Buck C.B."/>
        </authorList>
    </citation>
    <scope>NUCLEOTIDE SEQUENCE</scope>
    <source>
        <strain evidence="1">CtML55</strain>
    </source>
</reference>
<dbReference type="EMBL" id="BK059105">
    <property type="protein sequence ID" value="DAE31016.1"/>
    <property type="molecule type" value="Genomic_DNA"/>
</dbReference>
<dbReference type="Pfam" id="PF25708">
    <property type="entry name" value="Phage_T7_Gp5_9"/>
    <property type="match status" value="1"/>
</dbReference>
<evidence type="ECO:0000313" key="1">
    <source>
        <dbReference type="EMBL" id="DAE31016.1"/>
    </source>
</evidence>
<name>A0A8S5RHZ9_9VIRU</name>
<accession>A0A8S5RHZ9</accession>
<organism evidence="1">
    <name type="scientific">virus sp. ctML55</name>
    <dbReference type="NCBI Taxonomy" id="2827627"/>
    <lineage>
        <taxon>Viruses</taxon>
    </lineage>
</organism>
<sequence>MAVMKLISKEELADLIRDSIKLSYLEAGGVDNWTWYDEALTEYNEDDLDDDTLTNEYKDA</sequence>